<evidence type="ECO:0000256" key="6">
    <source>
        <dbReference type="SAM" id="Phobius"/>
    </source>
</evidence>
<feature type="transmembrane region" description="Helical" evidence="6">
    <location>
        <begin position="33"/>
        <end position="52"/>
    </location>
</feature>
<proteinExistence type="predicted"/>
<keyword evidence="5 6" id="KW-0472">Membrane</keyword>
<evidence type="ECO:0000256" key="3">
    <source>
        <dbReference type="ARBA" id="ARBA00022692"/>
    </source>
</evidence>
<evidence type="ECO:0000256" key="4">
    <source>
        <dbReference type="ARBA" id="ARBA00022989"/>
    </source>
</evidence>
<keyword evidence="9" id="KW-1185">Reference proteome</keyword>
<keyword evidence="3 6" id="KW-0812">Transmembrane</keyword>
<organism evidence="8 9">
    <name type="scientific">Mucisphaera calidilacus</name>
    <dbReference type="NCBI Taxonomy" id="2527982"/>
    <lineage>
        <taxon>Bacteria</taxon>
        <taxon>Pseudomonadati</taxon>
        <taxon>Planctomycetota</taxon>
        <taxon>Phycisphaerae</taxon>
        <taxon>Phycisphaerales</taxon>
        <taxon>Phycisphaeraceae</taxon>
        <taxon>Mucisphaera</taxon>
    </lineage>
</organism>
<keyword evidence="4 6" id="KW-1133">Transmembrane helix</keyword>
<keyword evidence="2" id="KW-1003">Cell membrane</keyword>
<accession>A0A518BTX8</accession>
<dbReference type="Pfam" id="PF13396">
    <property type="entry name" value="PLDc_N"/>
    <property type="match status" value="1"/>
</dbReference>
<evidence type="ECO:0000313" key="9">
    <source>
        <dbReference type="Proteomes" id="UP000320386"/>
    </source>
</evidence>
<dbReference type="GO" id="GO:0005886">
    <property type="term" value="C:plasma membrane"/>
    <property type="evidence" value="ECO:0007669"/>
    <property type="project" value="UniProtKB-SubCell"/>
</dbReference>
<evidence type="ECO:0000256" key="5">
    <source>
        <dbReference type="ARBA" id="ARBA00023136"/>
    </source>
</evidence>
<name>A0A518BTX8_9BACT</name>
<gene>
    <name evidence="8" type="ORF">Pan265_02570</name>
</gene>
<dbReference type="InterPro" id="IPR027379">
    <property type="entry name" value="CLS_N"/>
</dbReference>
<dbReference type="EMBL" id="CP036280">
    <property type="protein sequence ID" value="QDU70430.1"/>
    <property type="molecule type" value="Genomic_DNA"/>
</dbReference>
<evidence type="ECO:0000259" key="7">
    <source>
        <dbReference type="Pfam" id="PF13396"/>
    </source>
</evidence>
<dbReference type="AlphaFoldDB" id="A0A518BTX8"/>
<protein>
    <recommendedName>
        <fullName evidence="7">Cardiolipin synthase N-terminal domain-containing protein</fullName>
    </recommendedName>
</protein>
<dbReference type="Proteomes" id="UP000320386">
    <property type="component" value="Chromosome"/>
</dbReference>
<evidence type="ECO:0000256" key="2">
    <source>
        <dbReference type="ARBA" id="ARBA00022475"/>
    </source>
</evidence>
<dbReference type="KEGG" id="mcad:Pan265_02570"/>
<reference evidence="8 9" key="1">
    <citation type="submission" date="2019-02" db="EMBL/GenBank/DDBJ databases">
        <title>Deep-cultivation of Planctomycetes and their phenomic and genomic characterization uncovers novel biology.</title>
        <authorList>
            <person name="Wiegand S."/>
            <person name="Jogler M."/>
            <person name="Boedeker C."/>
            <person name="Pinto D."/>
            <person name="Vollmers J."/>
            <person name="Rivas-Marin E."/>
            <person name="Kohn T."/>
            <person name="Peeters S.H."/>
            <person name="Heuer A."/>
            <person name="Rast P."/>
            <person name="Oberbeckmann S."/>
            <person name="Bunk B."/>
            <person name="Jeske O."/>
            <person name="Meyerdierks A."/>
            <person name="Storesund J.E."/>
            <person name="Kallscheuer N."/>
            <person name="Luecker S."/>
            <person name="Lage O.M."/>
            <person name="Pohl T."/>
            <person name="Merkel B.J."/>
            <person name="Hornburger P."/>
            <person name="Mueller R.-W."/>
            <person name="Bruemmer F."/>
            <person name="Labrenz M."/>
            <person name="Spormann A.M."/>
            <person name="Op den Camp H."/>
            <person name="Overmann J."/>
            <person name="Amann R."/>
            <person name="Jetten M.S.M."/>
            <person name="Mascher T."/>
            <person name="Medema M.H."/>
            <person name="Devos D.P."/>
            <person name="Kaster A.-K."/>
            <person name="Ovreas L."/>
            <person name="Rohde M."/>
            <person name="Galperin M.Y."/>
            <person name="Jogler C."/>
        </authorList>
    </citation>
    <scope>NUCLEOTIDE SEQUENCE [LARGE SCALE GENOMIC DNA]</scope>
    <source>
        <strain evidence="8 9">Pan265</strain>
    </source>
</reference>
<comment type="subcellular location">
    <subcellularLocation>
        <location evidence="1">Cell membrane</location>
        <topology evidence="1">Multi-pass membrane protein</topology>
    </subcellularLocation>
</comment>
<dbReference type="RefSeq" id="WP_145444524.1">
    <property type="nucleotide sequence ID" value="NZ_CP036280.1"/>
</dbReference>
<evidence type="ECO:0000256" key="1">
    <source>
        <dbReference type="ARBA" id="ARBA00004651"/>
    </source>
</evidence>
<feature type="domain" description="Cardiolipin synthase N-terminal" evidence="7">
    <location>
        <begin position="12"/>
        <end position="54"/>
    </location>
</feature>
<sequence>MLELILSLVVLAVAIYAIIDVVGQPMSTGKKTIWIILILLFPLLGAIIYFLVGRG</sequence>
<evidence type="ECO:0000313" key="8">
    <source>
        <dbReference type="EMBL" id="QDU70430.1"/>
    </source>
</evidence>